<protein>
    <submittedName>
        <fullName evidence="3">Uncharacterized protein</fullName>
    </submittedName>
</protein>
<feature type="compositionally biased region" description="Low complexity" evidence="1">
    <location>
        <begin position="52"/>
        <end position="63"/>
    </location>
</feature>
<feature type="region of interest" description="Disordered" evidence="1">
    <location>
        <begin position="91"/>
        <end position="187"/>
    </location>
</feature>
<feature type="region of interest" description="Disordered" evidence="1">
    <location>
        <begin position="14"/>
        <end position="65"/>
    </location>
</feature>
<dbReference type="WBParaSite" id="nRc.2.0.1.t14600-RA">
    <property type="protein sequence ID" value="nRc.2.0.1.t14600-RA"/>
    <property type="gene ID" value="nRc.2.0.1.g14600"/>
</dbReference>
<reference evidence="3" key="1">
    <citation type="submission" date="2022-11" db="UniProtKB">
        <authorList>
            <consortium name="WormBaseParasite"/>
        </authorList>
    </citation>
    <scope>IDENTIFICATION</scope>
</reference>
<proteinExistence type="predicted"/>
<keyword evidence="2" id="KW-1185">Reference proteome</keyword>
<dbReference type="Proteomes" id="UP000887565">
    <property type="component" value="Unplaced"/>
</dbReference>
<evidence type="ECO:0000256" key="1">
    <source>
        <dbReference type="SAM" id="MobiDB-lite"/>
    </source>
</evidence>
<dbReference type="AlphaFoldDB" id="A0A915ILA4"/>
<evidence type="ECO:0000313" key="2">
    <source>
        <dbReference type="Proteomes" id="UP000887565"/>
    </source>
</evidence>
<organism evidence="2 3">
    <name type="scientific">Romanomermis culicivorax</name>
    <name type="common">Nematode worm</name>
    <dbReference type="NCBI Taxonomy" id="13658"/>
    <lineage>
        <taxon>Eukaryota</taxon>
        <taxon>Metazoa</taxon>
        <taxon>Ecdysozoa</taxon>
        <taxon>Nematoda</taxon>
        <taxon>Enoplea</taxon>
        <taxon>Dorylaimia</taxon>
        <taxon>Mermithida</taxon>
        <taxon>Mermithoidea</taxon>
        <taxon>Mermithidae</taxon>
        <taxon>Romanomermis</taxon>
    </lineage>
</organism>
<accession>A0A915ILA4</accession>
<name>A0A915ILA4_ROMCU</name>
<evidence type="ECO:0000313" key="3">
    <source>
        <dbReference type="WBParaSite" id="nRc.2.0.1.t14600-RA"/>
    </source>
</evidence>
<sequence length="187" mass="19576">MFEVHEQYDYLMKHTAVQKPKSKSKLMSTNKSGLSTGQSSKSASKMVGKFPTKSSSTTASSSRSKVEKIAFAPGDAPPTFIGGMLEPTVVPANPLMHPAPPDPEKTTVPTENSEAQEPSKIVSLKTSRAKSVAAPSVKSAASSISKAPPIKSTTVPTEKSKAENVATTALSEKKAGGTEKSSSRKKA</sequence>
<feature type="compositionally biased region" description="Polar residues" evidence="1">
    <location>
        <begin position="107"/>
        <end position="116"/>
    </location>
</feature>
<feature type="compositionally biased region" description="Low complexity" evidence="1">
    <location>
        <begin position="129"/>
        <end position="152"/>
    </location>
</feature>
<feature type="compositionally biased region" description="Polar residues" evidence="1">
    <location>
        <begin position="25"/>
        <end position="43"/>
    </location>
</feature>